<keyword evidence="2" id="KW-1185">Reference proteome</keyword>
<evidence type="ECO:0008006" key="3">
    <source>
        <dbReference type="Google" id="ProtNLM"/>
    </source>
</evidence>
<organism evidence="1 2">
    <name type="scientific">Endozoicomonas gorgoniicola</name>
    <dbReference type="NCBI Taxonomy" id="1234144"/>
    <lineage>
        <taxon>Bacteria</taxon>
        <taxon>Pseudomonadati</taxon>
        <taxon>Pseudomonadota</taxon>
        <taxon>Gammaproteobacteria</taxon>
        <taxon>Oceanospirillales</taxon>
        <taxon>Endozoicomonadaceae</taxon>
        <taxon>Endozoicomonas</taxon>
    </lineage>
</organism>
<name>A0ABT3N2P7_9GAMM</name>
<dbReference type="RefSeq" id="WP_262565634.1">
    <property type="nucleotide sequence ID" value="NZ_JAPFCC010000001.1"/>
</dbReference>
<accession>A0ABT3N2P7</accession>
<comment type="caution">
    <text evidence="1">The sequence shown here is derived from an EMBL/GenBank/DDBJ whole genome shotgun (WGS) entry which is preliminary data.</text>
</comment>
<evidence type="ECO:0000313" key="2">
    <source>
        <dbReference type="Proteomes" id="UP001209854"/>
    </source>
</evidence>
<protein>
    <recommendedName>
        <fullName evidence="3">Transposase</fullName>
    </recommendedName>
</protein>
<dbReference type="Proteomes" id="UP001209854">
    <property type="component" value="Unassembled WGS sequence"/>
</dbReference>
<gene>
    <name evidence="1" type="ORF">NX722_25365</name>
</gene>
<sequence>MAIIQRFTEGTVFKLLPGAETEEELLLRIESRSSDKLDLTNLLQGGSTLSRSIDEIELSLAEGRVEFVISSPDSQKEDSLSEDLASLPKKQREEVVRRFTYVTKLRQKVKTWTEKSLTPLISEIAKELNDDRPPNWRTLARWNESYSSNGQTVKALFTDQMKQGNRTKRLSDEVEGYIRDAIETYKTKESSGLEFLKHERSVKYLASAQPTPSGTQFKPA</sequence>
<evidence type="ECO:0000313" key="1">
    <source>
        <dbReference type="EMBL" id="MCW7555897.1"/>
    </source>
</evidence>
<dbReference type="EMBL" id="JAPFCC010000001">
    <property type="protein sequence ID" value="MCW7555897.1"/>
    <property type="molecule type" value="Genomic_DNA"/>
</dbReference>
<reference evidence="1 2" key="1">
    <citation type="submission" date="2022-10" db="EMBL/GenBank/DDBJ databases">
        <title>High-quality genome sequences of two octocoral-associated bacteria, Endozoicomonas euniceicola EF212 and Endozoicomonas gorgoniicola PS125.</title>
        <authorList>
            <person name="Chiou Y.-J."/>
            <person name="Chen Y.-H."/>
        </authorList>
    </citation>
    <scope>NUCLEOTIDE SEQUENCE [LARGE SCALE GENOMIC DNA]</scope>
    <source>
        <strain evidence="1 2">PS125</strain>
    </source>
</reference>
<proteinExistence type="predicted"/>